<reference evidence="1 2" key="1">
    <citation type="journal article" date="2012" name="Science">
        <title>The Paleozoic origin of enzymatic lignin decomposition reconstructed from 31 fungal genomes.</title>
        <authorList>
            <person name="Floudas D."/>
            <person name="Binder M."/>
            <person name="Riley R."/>
            <person name="Barry K."/>
            <person name="Blanchette R.A."/>
            <person name="Henrissat B."/>
            <person name="Martinez A.T."/>
            <person name="Otillar R."/>
            <person name="Spatafora J.W."/>
            <person name="Yadav J.S."/>
            <person name="Aerts A."/>
            <person name="Benoit I."/>
            <person name="Boyd A."/>
            <person name="Carlson A."/>
            <person name="Copeland A."/>
            <person name="Coutinho P.M."/>
            <person name="de Vries R.P."/>
            <person name="Ferreira P."/>
            <person name="Findley K."/>
            <person name="Foster B."/>
            <person name="Gaskell J."/>
            <person name="Glotzer D."/>
            <person name="Gorecki P."/>
            <person name="Heitman J."/>
            <person name="Hesse C."/>
            <person name="Hori C."/>
            <person name="Igarashi K."/>
            <person name="Jurgens J.A."/>
            <person name="Kallen N."/>
            <person name="Kersten P."/>
            <person name="Kohler A."/>
            <person name="Kuees U."/>
            <person name="Kumar T.K.A."/>
            <person name="Kuo A."/>
            <person name="LaButti K."/>
            <person name="Larrondo L.F."/>
            <person name="Lindquist E."/>
            <person name="Ling A."/>
            <person name="Lombard V."/>
            <person name="Lucas S."/>
            <person name="Lundell T."/>
            <person name="Martin R."/>
            <person name="McLaughlin D.J."/>
            <person name="Morgenstern I."/>
            <person name="Morin E."/>
            <person name="Murat C."/>
            <person name="Nagy L.G."/>
            <person name="Nolan M."/>
            <person name="Ohm R.A."/>
            <person name="Patyshakuliyeva A."/>
            <person name="Rokas A."/>
            <person name="Ruiz-Duenas F.J."/>
            <person name="Sabat G."/>
            <person name="Salamov A."/>
            <person name="Samejima M."/>
            <person name="Schmutz J."/>
            <person name="Slot J.C."/>
            <person name="St John F."/>
            <person name="Stenlid J."/>
            <person name="Sun H."/>
            <person name="Sun S."/>
            <person name="Syed K."/>
            <person name="Tsang A."/>
            <person name="Wiebenga A."/>
            <person name="Young D."/>
            <person name="Pisabarro A."/>
            <person name="Eastwood D.C."/>
            <person name="Martin F."/>
            <person name="Cullen D."/>
            <person name="Grigoriev I.V."/>
            <person name="Hibbett D.S."/>
        </authorList>
    </citation>
    <scope>NUCLEOTIDE SEQUENCE [LARGE SCALE GENOMIC DNA]</scope>
    <source>
        <strain evidence="1 2">DJM-731 SS1</strain>
    </source>
</reference>
<dbReference type="OrthoDB" id="2873829at2759"/>
<evidence type="ECO:0000313" key="1">
    <source>
        <dbReference type="EMBL" id="EJU01682.1"/>
    </source>
</evidence>
<dbReference type="RefSeq" id="XP_040628579.1">
    <property type="nucleotide sequence ID" value="XM_040771132.1"/>
</dbReference>
<gene>
    <name evidence="1" type="ORF">DACRYDRAFT_15748</name>
</gene>
<dbReference type="Proteomes" id="UP000030653">
    <property type="component" value="Unassembled WGS sequence"/>
</dbReference>
<name>M5G793_DACPD</name>
<evidence type="ECO:0000313" key="2">
    <source>
        <dbReference type="Proteomes" id="UP000030653"/>
    </source>
</evidence>
<protein>
    <submittedName>
        <fullName evidence="1">Uncharacterized protein</fullName>
    </submittedName>
</protein>
<sequence length="240" mass="26805">MPMPPKHSSEHLTTPDNVFNGPKRACLGSPLIMTLTKLGRVLQSDSNKSDDMIKNPTSGAGSPSKQLALIDLSCFDLPIFPHNLHWGYDQALDMSNFLAQSDNVPVLAWIKNDAWPDQVYLSVMPITQEDTDAMTELCQVYSQPVNGTDSNMFGSIIANCFQKAYGLDGTSSEFSTVYDAHEKMATKKSMACWPASDVKKGNFILMEMHMCQKKEWMHKINFTLNAVYLLEESKVPELDD</sequence>
<keyword evidence="2" id="KW-1185">Reference proteome</keyword>
<organism evidence="1 2">
    <name type="scientific">Dacryopinax primogenitus (strain DJM 731)</name>
    <name type="common">Brown rot fungus</name>
    <dbReference type="NCBI Taxonomy" id="1858805"/>
    <lineage>
        <taxon>Eukaryota</taxon>
        <taxon>Fungi</taxon>
        <taxon>Dikarya</taxon>
        <taxon>Basidiomycota</taxon>
        <taxon>Agaricomycotina</taxon>
        <taxon>Dacrymycetes</taxon>
        <taxon>Dacrymycetales</taxon>
        <taxon>Dacrymycetaceae</taxon>
        <taxon>Dacryopinax</taxon>
    </lineage>
</organism>
<dbReference type="HOGENOM" id="CLU_1156349_0_0_1"/>
<dbReference type="EMBL" id="JH795863">
    <property type="protein sequence ID" value="EJU01682.1"/>
    <property type="molecule type" value="Genomic_DNA"/>
</dbReference>
<dbReference type="AlphaFoldDB" id="M5G793"/>
<proteinExistence type="predicted"/>
<dbReference type="GeneID" id="63686194"/>
<accession>M5G793</accession>